<gene>
    <name evidence="2" type="ORF">P3W55_28810</name>
</gene>
<proteinExistence type="predicted"/>
<dbReference type="Pfam" id="PF21837">
    <property type="entry name" value="DUF6896"/>
    <property type="match status" value="1"/>
</dbReference>
<dbReference type="EMBL" id="JARJLR010000480">
    <property type="protein sequence ID" value="MDF3845727.1"/>
    <property type="molecule type" value="Genomic_DNA"/>
</dbReference>
<accession>A0AAW6PGV2</accession>
<comment type="caution">
    <text evidence="2">The sequence shown here is derived from an EMBL/GenBank/DDBJ whole genome shotgun (WGS) entry which is preliminary data.</text>
</comment>
<dbReference type="InterPro" id="IPR054191">
    <property type="entry name" value="DUF6896"/>
</dbReference>
<evidence type="ECO:0000313" key="3">
    <source>
        <dbReference type="Proteomes" id="UP001220662"/>
    </source>
</evidence>
<dbReference type="AlphaFoldDB" id="A0AAW6PGV2"/>
<evidence type="ECO:0000259" key="1">
    <source>
        <dbReference type="Pfam" id="PF21837"/>
    </source>
</evidence>
<evidence type="ECO:0000313" key="2">
    <source>
        <dbReference type="EMBL" id="MDF3845727.1"/>
    </source>
</evidence>
<dbReference type="Proteomes" id="UP001220662">
    <property type="component" value="Unassembled WGS sequence"/>
</dbReference>
<feature type="domain" description="DUF6896" evidence="1">
    <location>
        <begin position="6"/>
        <end position="129"/>
    </location>
</feature>
<protein>
    <recommendedName>
        <fullName evidence="1">DUF6896 domain-containing protein</fullName>
    </recommendedName>
</protein>
<dbReference type="RefSeq" id="WP_276216095.1">
    <property type="nucleotide sequence ID" value="NZ_JARJLR010000480.1"/>
</dbReference>
<organism evidence="2 3">
    <name type="scientific">Pseudomonas citronellolis</name>
    <dbReference type="NCBI Taxonomy" id="53408"/>
    <lineage>
        <taxon>Bacteria</taxon>
        <taxon>Pseudomonadati</taxon>
        <taxon>Pseudomonadota</taxon>
        <taxon>Gammaproteobacteria</taxon>
        <taxon>Pseudomonadales</taxon>
        <taxon>Pseudomonadaceae</taxon>
        <taxon>Pseudomonas</taxon>
    </lineage>
</organism>
<sequence length="329" mass="37794">MDARLAKLIHDYQKAVESTLALMRRSGISMPCGSSQWIESDIPGSGRLIDGSEYYKHGAGCGVCFSSGTIDFDFGAQGECNVFDAWRLVVFSKNRLLEYGFLSDSEVYKCFDEAVGESTLLPLDFDLYYVAGTPRLYATDVEFRDHDDLLPNRNHDPVLTLYAHYFLAADLMRKNYEKLNGKWSKDGGLNQDEGVDFRIYFSSWLGFLAVTCEGFKGLSVRVLLTQNRPKMFADLTVFADPIGRLMKQHADTLREFRNTVFHLRESLAAARSFFAPDANRLSWSIELHDAFERFFREYRVLCEVHYLLHERKGDITLFKKQKRKKLKSN</sequence>
<reference evidence="2" key="1">
    <citation type="submission" date="2023-03" db="EMBL/GenBank/DDBJ databases">
        <title>Draft assemblies of triclosan tolerant bacteria isolated from returned activated sludge.</title>
        <authorList>
            <person name="Van Hamelsveld S."/>
        </authorList>
    </citation>
    <scope>NUCLEOTIDE SEQUENCE</scope>
    <source>
        <strain evidence="2">GW210015_S63</strain>
    </source>
</reference>
<name>A0AAW6PGV2_9PSED</name>